<proteinExistence type="predicted"/>
<protein>
    <recommendedName>
        <fullName evidence="3">BON domain protein</fullName>
    </recommendedName>
</protein>
<organism evidence="1 2">
    <name type="scientific">Posidoniimonas corsicana</name>
    <dbReference type="NCBI Taxonomy" id="1938618"/>
    <lineage>
        <taxon>Bacteria</taxon>
        <taxon>Pseudomonadati</taxon>
        <taxon>Planctomycetota</taxon>
        <taxon>Planctomycetia</taxon>
        <taxon>Pirellulales</taxon>
        <taxon>Lacipirellulaceae</taxon>
        <taxon>Posidoniimonas</taxon>
    </lineage>
</organism>
<dbReference type="RefSeq" id="WP_146565497.1">
    <property type="nucleotide sequence ID" value="NZ_SIHJ01000001.1"/>
</dbReference>
<reference evidence="1 2" key="1">
    <citation type="submission" date="2019-02" db="EMBL/GenBank/DDBJ databases">
        <title>Deep-cultivation of Planctomycetes and their phenomic and genomic characterization uncovers novel biology.</title>
        <authorList>
            <person name="Wiegand S."/>
            <person name="Jogler M."/>
            <person name="Boedeker C."/>
            <person name="Pinto D."/>
            <person name="Vollmers J."/>
            <person name="Rivas-Marin E."/>
            <person name="Kohn T."/>
            <person name="Peeters S.H."/>
            <person name="Heuer A."/>
            <person name="Rast P."/>
            <person name="Oberbeckmann S."/>
            <person name="Bunk B."/>
            <person name="Jeske O."/>
            <person name="Meyerdierks A."/>
            <person name="Storesund J.E."/>
            <person name="Kallscheuer N."/>
            <person name="Luecker S."/>
            <person name="Lage O.M."/>
            <person name="Pohl T."/>
            <person name="Merkel B.J."/>
            <person name="Hornburger P."/>
            <person name="Mueller R.-W."/>
            <person name="Bruemmer F."/>
            <person name="Labrenz M."/>
            <person name="Spormann A.M."/>
            <person name="Op Den Camp H."/>
            <person name="Overmann J."/>
            <person name="Amann R."/>
            <person name="Jetten M.S.M."/>
            <person name="Mascher T."/>
            <person name="Medema M.H."/>
            <person name="Devos D.P."/>
            <person name="Kaster A.-K."/>
            <person name="Ovreas L."/>
            <person name="Rohde M."/>
            <person name="Galperin M.Y."/>
            <person name="Jogler C."/>
        </authorList>
    </citation>
    <scope>NUCLEOTIDE SEQUENCE [LARGE SCALE GENOMIC DNA]</scope>
    <source>
        <strain evidence="1 2">KOR34</strain>
    </source>
</reference>
<dbReference type="EMBL" id="SIHJ01000001">
    <property type="protein sequence ID" value="TWT38168.1"/>
    <property type="molecule type" value="Genomic_DNA"/>
</dbReference>
<dbReference type="AlphaFoldDB" id="A0A5C5VHT4"/>
<name>A0A5C5VHT4_9BACT</name>
<evidence type="ECO:0000313" key="1">
    <source>
        <dbReference type="EMBL" id="TWT38168.1"/>
    </source>
</evidence>
<evidence type="ECO:0000313" key="2">
    <source>
        <dbReference type="Proteomes" id="UP000316714"/>
    </source>
</evidence>
<accession>A0A5C5VHT4</accession>
<gene>
    <name evidence="1" type="ORF">KOR34_31360</name>
</gene>
<comment type="caution">
    <text evidence="1">The sequence shown here is derived from an EMBL/GenBank/DDBJ whole genome shotgun (WGS) entry which is preliminary data.</text>
</comment>
<dbReference type="Proteomes" id="UP000316714">
    <property type="component" value="Unassembled WGS sequence"/>
</dbReference>
<evidence type="ECO:0008006" key="3">
    <source>
        <dbReference type="Google" id="ProtNLM"/>
    </source>
</evidence>
<dbReference type="OrthoDB" id="291621at2"/>
<keyword evidence="2" id="KW-1185">Reference proteome</keyword>
<sequence>MIGTSKSIAPTPSPARTADDVVRLALDRLASNEHFAHHLDTVHVSFEHGRLVLAGRVPSFYLKSVLQNAVGALPAGCRVDNRVDVVCCDGVSTTRPSHGRARR</sequence>